<keyword evidence="2" id="KW-1185">Reference proteome</keyword>
<dbReference type="Gene3D" id="1.10.150.390">
    <property type="match status" value="1"/>
</dbReference>
<accession>A0ABN7SI04</accession>
<dbReference type="EMBL" id="OU015570">
    <property type="protein sequence ID" value="CAG5101401.1"/>
    <property type="molecule type" value="Genomic_DNA"/>
</dbReference>
<dbReference type="SUPFAM" id="SSF64484">
    <property type="entry name" value="beta and beta-prime subunits of DNA dependent RNA-polymerase"/>
    <property type="match status" value="1"/>
</dbReference>
<name>A0ABN7SI04_OIKDI</name>
<dbReference type="Proteomes" id="UP001158576">
    <property type="component" value="Chromosome YSR"/>
</dbReference>
<evidence type="ECO:0000313" key="1">
    <source>
        <dbReference type="EMBL" id="CAG5101401.1"/>
    </source>
</evidence>
<sequence>MMLTDYMTYTGPVFGCTRIGLANVSNSPLHLSSFEKTSDILYNAAYYGQRDSLAGPMYLHHLGQNVTNETNLQSASSSNRQNIHPRAFDFFSLEAIRSGVNKVLSLFKSRELLCADLVEAIREYSKCEDELKLKKEVLESSGIEESDPDHFLEKVKERGHGHRAQQELEQWKQLLLENVSLLKTAIEKRRTLLTVLDQSSGFYETQFREVTTVLKAYHDSRDRIITQKRRCQDMMNAKFQEKAVSSQRTTQY</sequence>
<protein>
    <submittedName>
        <fullName evidence="1">Oidioi.mRNA.OKI2018_I69.YSR.g17052.t1.cds</fullName>
    </submittedName>
</protein>
<gene>
    <name evidence="1" type="ORF">OKIOD_LOCUS8610</name>
</gene>
<organism evidence="1 2">
    <name type="scientific">Oikopleura dioica</name>
    <name type="common">Tunicate</name>
    <dbReference type="NCBI Taxonomy" id="34765"/>
    <lineage>
        <taxon>Eukaryota</taxon>
        <taxon>Metazoa</taxon>
        <taxon>Chordata</taxon>
        <taxon>Tunicata</taxon>
        <taxon>Appendicularia</taxon>
        <taxon>Copelata</taxon>
        <taxon>Oikopleuridae</taxon>
        <taxon>Oikopleura</taxon>
    </lineage>
</organism>
<evidence type="ECO:0000313" key="2">
    <source>
        <dbReference type="Proteomes" id="UP001158576"/>
    </source>
</evidence>
<dbReference type="Gene3D" id="6.10.250.2560">
    <property type="match status" value="1"/>
</dbReference>
<reference evidence="1 2" key="1">
    <citation type="submission" date="2021-04" db="EMBL/GenBank/DDBJ databases">
        <authorList>
            <person name="Bliznina A."/>
        </authorList>
    </citation>
    <scope>NUCLEOTIDE SEQUENCE [LARGE SCALE GENOMIC DNA]</scope>
</reference>
<proteinExistence type="predicted"/>